<comment type="caution">
    <text evidence="4">The sequence shown here is derived from an EMBL/GenBank/DDBJ whole genome shotgun (WGS) entry which is preliminary data.</text>
</comment>
<proteinExistence type="inferred from homology"/>
<accession>A0A848DD81</accession>
<dbReference type="InterPro" id="IPR020904">
    <property type="entry name" value="Sc_DH/Rdtase_CS"/>
</dbReference>
<protein>
    <submittedName>
        <fullName evidence="4">SDR family oxidoreductase</fullName>
    </submittedName>
</protein>
<dbReference type="RefSeq" id="WP_169410061.1">
    <property type="nucleotide sequence ID" value="NZ_JAAXKZ010000006.1"/>
</dbReference>
<name>A0A848DD81_9PSEU</name>
<evidence type="ECO:0000256" key="1">
    <source>
        <dbReference type="ARBA" id="ARBA00006484"/>
    </source>
</evidence>
<dbReference type="Proteomes" id="UP000586918">
    <property type="component" value="Unassembled WGS sequence"/>
</dbReference>
<evidence type="ECO:0000313" key="4">
    <source>
        <dbReference type="EMBL" id="NMH90561.1"/>
    </source>
</evidence>
<feature type="domain" description="Ketoreductase" evidence="3">
    <location>
        <begin position="7"/>
        <end position="182"/>
    </location>
</feature>
<dbReference type="InterPro" id="IPR036291">
    <property type="entry name" value="NAD(P)-bd_dom_sf"/>
</dbReference>
<dbReference type="PRINTS" id="PR00081">
    <property type="entry name" value="GDHRDH"/>
</dbReference>
<dbReference type="AlphaFoldDB" id="A0A848DD81"/>
<dbReference type="PANTHER" id="PTHR42760:SF40">
    <property type="entry name" value="3-OXOACYL-[ACYL-CARRIER-PROTEIN] REDUCTASE, CHLOROPLASTIC"/>
    <property type="match status" value="1"/>
</dbReference>
<dbReference type="FunFam" id="3.40.50.720:FF:000173">
    <property type="entry name" value="3-oxoacyl-[acyl-carrier protein] reductase"/>
    <property type="match status" value="1"/>
</dbReference>
<evidence type="ECO:0000313" key="5">
    <source>
        <dbReference type="Proteomes" id="UP000586918"/>
    </source>
</evidence>
<evidence type="ECO:0000259" key="3">
    <source>
        <dbReference type="SMART" id="SM00822"/>
    </source>
</evidence>
<sequence length="250" mass="26346">MSKLDGQVAVVTGGGQGIGAATVHRLAEDGAHVVALDLDLDNAEKAVADLPRPGLALACDVTDRAQVRDAVARTVERFGRIDVLVNNAGVTRDALVHKMTDEEWDLVLATHLTGGFYVTQAVQEHMVANRYGRIVFLSSRAALGNRGQINYSAAKAGLQGMARTLAIELGRFGITVNTVAPGFVETAMTRAIIEKTGDSWENLVAAMTERAAVKRTGKPEDIAAVISFLSSPDSGFVTGQTIYATGSPAV</sequence>
<evidence type="ECO:0000256" key="2">
    <source>
        <dbReference type="ARBA" id="ARBA00023002"/>
    </source>
</evidence>
<dbReference type="Gene3D" id="3.40.50.720">
    <property type="entry name" value="NAD(P)-binding Rossmann-like Domain"/>
    <property type="match status" value="1"/>
</dbReference>
<dbReference type="EMBL" id="JAAXKZ010000006">
    <property type="protein sequence ID" value="NMH90561.1"/>
    <property type="molecule type" value="Genomic_DNA"/>
</dbReference>
<reference evidence="4 5" key="1">
    <citation type="submission" date="2020-04" db="EMBL/GenBank/DDBJ databases">
        <authorList>
            <person name="Klaysubun C."/>
            <person name="Duangmal K."/>
            <person name="Lipun K."/>
        </authorList>
    </citation>
    <scope>NUCLEOTIDE SEQUENCE [LARGE SCALE GENOMIC DNA]</scope>
    <source>
        <strain evidence="4 5">DSM 45300</strain>
    </source>
</reference>
<dbReference type="PROSITE" id="PS00061">
    <property type="entry name" value="ADH_SHORT"/>
    <property type="match status" value="1"/>
</dbReference>
<comment type="similarity">
    <text evidence="1">Belongs to the short-chain dehydrogenases/reductases (SDR) family.</text>
</comment>
<dbReference type="PRINTS" id="PR00080">
    <property type="entry name" value="SDRFAMILY"/>
</dbReference>
<organism evidence="4 5">
    <name type="scientific">Pseudonocardia bannensis</name>
    <dbReference type="NCBI Taxonomy" id="630973"/>
    <lineage>
        <taxon>Bacteria</taxon>
        <taxon>Bacillati</taxon>
        <taxon>Actinomycetota</taxon>
        <taxon>Actinomycetes</taxon>
        <taxon>Pseudonocardiales</taxon>
        <taxon>Pseudonocardiaceae</taxon>
        <taxon>Pseudonocardia</taxon>
    </lineage>
</organism>
<dbReference type="Pfam" id="PF13561">
    <property type="entry name" value="adh_short_C2"/>
    <property type="match status" value="1"/>
</dbReference>
<keyword evidence="2" id="KW-0560">Oxidoreductase</keyword>
<gene>
    <name evidence="4" type="ORF">HF519_02975</name>
</gene>
<keyword evidence="5" id="KW-1185">Reference proteome</keyword>
<dbReference type="SMART" id="SM00822">
    <property type="entry name" value="PKS_KR"/>
    <property type="match status" value="1"/>
</dbReference>
<dbReference type="GO" id="GO:0030497">
    <property type="term" value="P:fatty acid elongation"/>
    <property type="evidence" value="ECO:0007669"/>
    <property type="project" value="TreeGrafter"/>
</dbReference>
<dbReference type="SUPFAM" id="SSF51735">
    <property type="entry name" value="NAD(P)-binding Rossmann-fold domains"/>
    <property type="match status" value="1"/>
</dbReference>
<dbReference type="InterPro" id="IPR057326">
    <property type="entry name" value="KR_dom"/>
</dbReference>
<dbReference type="GO" id="GO:0016616">
    <property type="term" value="F:oxidoreductase activity, acting on the CH-OH group of donors, NAD or NADP as acceptor"/>
    <property type="evidence" value="ECO:0007669"/>
    <property type="project" value="TreeGrafter"/>
</dbReference>
<dbReference type="InterPro" id="IPR002347">
    <property type="entry name" value="SDR_fam"/>
</dbReference>
<dbReference type="PANTHER" id="PTHR42760">
    <property type="entry name" value="SHORT-CHAIN DEHYDROGENASES/REDUCTASES FAMILY MEMBER"/>
    <property type="match status" value="1"/>
</dbReference>